<dbReference type="Pfam" id="PF12843">
    <property type="entry name" value="QSregVF_b"/>
    <property type="match status" value="1"/>
</dbReference>
<keyword evidence="2" id="KW-1185">Reference proteome</keyword>
<proteinExistence type="predicted"/>
<dbReference type="EMBL" id="QJTD01000010">
    <property type="protein sequence ID" value="PYE79608.1"/>
    <property type="molecule type" value="Genomic_DNA"/>
</dbReference>
<dbReference type="Proteomes" id="UP000248054">
    <property type="component" value="Unassembled WGS sequence"/>
</dbReference>
<dbReference type="AlphaFoldDB" id="A0A2V4YA83"/>
<name>A0A2V4YA83_9FLAO</name>
<evidence type="ECO:0000313" key="1">
    <source>
        <dbReference type="EMBL" id="PYE79608.1"/>
    </source>
</evidence>
<comment type="caution">
    <text evidence="1">The sequence shown here is derived from an EMBL/GenBank/DDBJ whole genome shotgun (WGS) entry which is preliminary data.</text>
</comment>
<organism evidence="1 2">
    <name type="scientific">Winogradskyella epiphytica</name>
    <dbReference type="NCBI Taxonomy" id="262005"/>
    <lineage>
        <taxon>Bacteria</taxon>
        <taxon>Pseudomonadati</taxon>
        <taxon>Bacteroidota</taxon>
        <taxon>Flavobacteriia</taxon>
        <taxon>Flavobacteriales</taxon>
        <taxon>Flavobacteriaceae</taxon>
        <taxon>Winogradskyella</taxon>
    </lineage>
</organism>
<reference evidence="1 2" key="1">
    <citation type="submission" date="2018-06" db="EMBL/GenBank/DDBJ databases">
        <title>Genomic Encyclopedia of Type Strains, Phase III (KMG-III): the genomes of soil and plant-associated and newly described type strains.</title>
        <authorList>
            <person name="Whitman W."/>
        </authorList>
    </citation>
    <scope>NUCLEOTIDE SEQUENCE [LARGE SCALE GENOMIC DNA]</scope>
    <source>
        <strain evidence="1 2">CECT 7945</strain>
    </source>
</reference>
<protein>
    <recommendedName>
        <fullName evidence="3">DUF3820 family protein</fullName>
    </recommendedName>
</protein>
<gene>
    <name evidence="1" type="ORF">DFQ11_11025</name>
</gene>
<evidence type="ECO:0008006" key="3">
    <source>
        <dbReference type="Google" id="ProtNLM"/>
    </source>
</evidence>
<sequence length="92" mass="11258">MGLRKKITNYHYLDFIPMELDGLALIELAHYKMPFGKYKNQYLLDIPEHYYIWYRQKGFPEGKLGRMMTQMYDIKVNGLEELIYNIRRDFKK</sequence>
<accession>A0A2V4YA83</accession>
<evidence type="ECO:0000313" key="2">
    <source>
        <dbReference type="Proteomes" id="UP000248054"/>
    </source>
</evidence>
<dbReference type="InterPro" id="IPR024530">
    <property type="entry name" value="QSregVF_b"/>
</dbReference>